<dbReference type="GO" id="GO:0004673">
    <property type="term" value="F:protein histidine kinase activity"/>
    <property type="evidence" value="ECO:0007669"/>
    <property type="project" value="UniProtKB-EC"/>
</dbReference>
<feature type="transmembrane region" description="Helical" evidence="6">
    <location>
        <begin position="405"/>
        <end position="423"/>
    </location>
</feature>
<dbReference type="SUPFAM" id="SSF55874">
    <property type="entry name" value="ATPase domain of HSP90 chaperone/DNA topoisomerase II/histidine kinase"/>
    <property type="match status" value="1"/>
</dbReference>
<keyword evidence="5" id="KW-0902">Two-component regulatory system</keyword>
<dbReference type="EMBL" id="CP032509">
    <property type="protein sequence ID" value="AZN73050.1"/>
    <property type="molecule type" value="Genomic_DNA"/>
</dbReference>
<evidence type="ECO:0000256" key="5">
    <source>
        <dbReference type="ARBA" id="ARBA00023012"/>
    </source>
</evidence>
<dbReference type="PANTHER" id="PTHR24421:SF10">
    <property type="entry name" value="NITRATE_NITRITE SENSOR PROTEIN NARQ"/>
    <property type="match status" value="1"/>
</dbReference>
<dbReference type="KEGG" id="abaw:D5400_18715"/>
<keyword evidence="6" id="KW-1133">Transmembrane helix</keyword>
<organism evidence="7 8">
    <name type="scientific">Georhizobium profundi</name>
    <dbReference type="NCBI Taxonomy" id="2341112"/>
    <lineage>
        <taxon>Bacteria</taxon>
        <taxon>Pseudomonadati</taxon>
        <taxon>Pseudomonadota</taxon>
        <taxon>Alphaproteobacteria</taxon>
        <taxon>Hyphomicrobiales</taxon>
        <taxon>Rhizobiaceae</taxon>
        <taxon>Georhizobium</taxon>
    </lineage>
</organism>
<feature type="transmembrane region" description="Helical" evidence="6">
    <location>
        <begin position="250"/>
        <end position="271"/>
    </location>
</feature>
<keyword evidence="6" id="KW-0472">Membrane</keyword>
<dbReference type="AlphaFoldDB" id="A0A3Q8XT44"/>
<evidence type="ECO:0000256" key="3">
    <source>
        <dbReference type="ARBA" id="ARBA00022679"/>
    </source>
</evidence>
<feature type="transmembrane region" description="Helical" evidence="6">
    <location>
        <begin position="186"/>
        <end position="204"/>
    </location>
</feature>
<dbReference type="PANTHER" id="PTHR24421">
    <property type="entry name" value="NITRATE/NITRITE SENSOR PROTEIN NARX-RELATED"/>
    <property type="match status" value="1"/>
</dbReference>
<feature type="transmembrane region" description="Helical" evidence="6">
    <location>
        <begin position="157"/>
        <end position="174"/>
    </location>
</feature>
<feature type="transmembrane region" description="Helical" evidence="6">
    <location>
        <begin position="345"/>
        <end position="364"/>
    </location>
</feature>
<proteinExistence type="predicted"/>
<feature type="transmembrane region" description="Helical" evidence="6">
    <location>
        <begin position="216"/>
        <end position="238"/>
    </location>
</feature>
<evidence type="ECO:0000313" key="8">
    <source>
        <dbReference type="Proteomes" id="UP000268192"/>
    </source>
</evidence>
<reference evidence="7 8" key="1">
    <citation type="submission" date="2018-09" db="EMBL/GenBank/DDBJ databases">
        <title>Marinorhizobium profundi gen. nov., sp. nov., isolated from a deep-sea sediment sample from the New Britain Trench and proposal of Marinorhizobiaceae fam. nov. in the order Rhizobiales of the class Alphaproteobacteria.</title>
        <authorList>
            <person name="Cao J."/>
        </authorList>
    </citation>
    <scope>NUCLEOTIDE SEQUENCE [LARGE SCALE GENOMIC DNA]</scope>
    <source>
        <strain evidence="7 8">WS11</strain>
    </source>
</reference>
<evidence type="ECO:0000256" key="2">
    <source>
        <dbReference type="ARBA" id="ARBA00012438"/>
    </source>
</evidence>
<sequence length="734" mass="79480">MGAVPGRRISLVTLVQRFSLALTIVALVTALTMLVAMRNPYLGLLLELEDDAGAVLVAGSSNPAAVAGISPGLRLISIAPVDDPAAAILLEPLDLIDEPDTLDYATYDRFVDRQGELHGVLSAGPVAVTVAEPGQEQRSIAVQATAWRPISALPFAFWYQIACAVIICVIGAWVQCLSPRDGKVRFFAFAGYGVGLAVFSAAAYSTREIALSEPVFRSLTILNNIGAMSFGIGMIGLFARYPVDLKIARLTNGLIGLFVLWIFATHLRIFYDVGLGTVGYLGILCEMIAIIVLTGAQYVATRRDLPARRALTWLGVSVILGAGAFVLLVAVPLLVGLNVVLPQGYAFGFFVLIYLGVALGLTRYRLFELDRWAFSIFTYVLAAFLFAAIDFTLIGMLALTPAVSLGITAVLVGLLYLPVRNFLMARYMARKELDPLALYRASTEIALQTSGEARAERWRQALVDYFEPLHADTPEDLGQRPVIGDDGATLVLPAYDWSPPLRLRHPKRGRALFGAPHLAVVEDFARLVAAAEEQRDAYDRGVKEERGRIGRDLHDSVGARLLSSLRATDDTDARQMVRNALGDIREIVGGLSDRRETLANIIAELRAETMERLDDGTVEWPLSEADRSGLVLPYLVFRNFTSAHRELVTNVIKHAPGADIAVTTQLLGDRLVHTVENTLPGAASQENRRAFSGNGLENIAARARQTGGQFDYQVTPNAFIATISLPVSVGAVAA</sequence>
<keyword evidence="3" id="KW-0808">Transferase</keyword>
<dbReference type="EC" id="2.7.13.3" evidence="2"/>
<keyword evidence="4" id="KW-0418">Kinase</keyword>
<evidence type="ECO:0000256" key="4">
    <source>
        <dbReference type="ARBA" id="ARBA00022777"/>
    </source>
</evidence>
<protein>
    <recommendedName>
        <fullName evidence="2">histidine kinase</fullName>
        <ecNumber evidence="2">2.7.13.3</ecNumber>
    </recommendedName>
</protein>
<dbReference type="Gene3D" id="3.30.565.10">
    <property type="entry name" value="Histidine kinase-like ATPase, C-terminal domain"/>
    <property type="match status" value="1"/>
</dbReference>
<comment type="catalytic activity">
    <reaction evidence="1">
        <text>ATP + protein L-histidine = ADP + protein N-phospho-L-histidine.</text>
        <dbReference type="EC" id="2.7.13.3"/>
    </reaction>
</comment>
<feature type="transmembrane region" description="Helical" evidence="6">
    <location>
        <begin position="311"/>
        <end position="333"/>
    </location>
</feature>
<dbReference type="CDD" id="cd16917">
    <property type="entry name" value="HATPase_UhpB-NarQ-NarX-like"/>
    <property type="match status" value="1"/>
</dbReference>
<feature type="transmembrane region" description="Helical" evidence="6">
    <location>
        <begin position="18"/>
        <end position="37"/>
    </location>
</feature>
<keyword evidence="8" id="KW-1185">Reference proteome</keyword>
<dbReference type="GO" id="GO:0000160">
    <property type="term" value="P:phosphorelay signal transduction system"/>
    <property type="evidence" value="ECO:0007669"/>
    <property type="project" value="UniProtKB-KW"/>
</dbReference>
<dbReference type="RefSeq" id="WP_126011568.1">
    <property type="nucleotide sequence ID" value="NZ_CP032509.1"/>
</dbReference>
<dbReference type="InterPro" id="IPR050482">
    <property type="entry name" value="Sensor_HK_TwoCompSys"/>
</dbReference>
<feature type="transmembrane region" description="Helical" evidence="6">
    <location>
        <begin position="277"/>
        <end position="299"/>
    </location>
</feature>
<dbReference type="InterPro" id="IPR036890">
    <property type="entry name" value="HATPase_C_sf"/>
</dbReference>
<name>A0A3Q8XT44_9HYPH</name>
<accession>A0A3Q8XT44</accession>
<keyword evidence="6" id="KW-0812">Transmembrane</keyword>
<dbReference type="Proteomes" id="UP000268192">
    <property type="component" value="Chromosome"/>
</dbReference>
<evidence type="ECO:0000256" key="1">
    <source>
        <dbReference type="ARBA" id="ARBA00000085"/>
    </source>
</evidence>
<evidence type="ECO:0000313" key="7">
    <source>
        <dbReference type="EMBL" id="AZN73050.1"/>
    </source>
</evidence>
<evidence type="ECO:0000256" key="6">
    <source>
        <dbReference type="SAM" id="Phobius"/>
    </source>
</evidence>
<feature type="transmembrane region" description="Helical" evidence="6">
    <location>
        <begin position="376"/>
        <end position="399"/>
    </location>
</feature>
<gene>
    <name evidence="7" type="ORF">D5400_18715</name>
</gene>
<dbReference type="OrthoDB" id="9778496at2"/>